<dbReference type="InterPro" id="IPR017907">
    <property type="entry name" value="Znf_RING_CS"/>
</dbReference>
<comment type="caution">
    <text evidence="6">The sequence shown here is derived from an EMBL/GenBank/DDBJ whole genome shotgun (WGS) entry which is preliminary data.</text>
</comment>
<dbReference type="InterPro" id="IPR018957">
    <property type="entry name" value="Znf_C3HC4_RING-type"/>
</dbReference>
<dbReference type="PROSITE" id="PS50089">
    <property type="entry name" value="ZF_RING_2"/>
    <property type="match status" value="1"/>
</dbReference>
<dbReference type="SMART" id="SM00184">
    <property type="entry name" value="RING"/>
    <property type="match status" value="1"/>
</dbReference>
<dbReference type="GO" id="GO:0008270">
    <property type="term" value="F:zinc ion binding"/>
    <property type="evidence" value="ECO:0007669"/>
    <property type="project" value="UniProtKB-KW"/>
</dbReference>
<sequence>MGSSISRTSLRRDVPHEVRLRAGDVLRRLDAVTPEVERLEVATPLDMNSRADRMTVGFLSFLMAICRGIRCEQGSDRDVLIAAGLGKFEVVVKWYEKVGYNGLQTQLQILASLPIQRLTHHEVLIKYIASSPRGNPIEILEKALERSQGFRQLLSPDIVLSDLDDPEDDEFATIFNPDEVYRRLGIQRTSDLSKEACPVCDEVKNTPMTRAPCDHQFCNQCLWEWVNSQATYLGARKYTCPFCRVCLVCGSHQCTHKAVRRLYFNHFALLEVLKWIQGNHGGVFNGWSLDEIVILREETRAARRKISVLSHLSIEGSQNDDLIVECVLQIKNRIAVAIQRRQEPADTVRVRRQLNPSGRIVFE</sequence>
<feature type="domain" description="RING-type" evidence="5">
    <location>
        <begin position="197"/>
        <end position="244"/>
    </location>
</feature>
<name>A0A1Y1YDZ1_9PLEO</name>
<protein>
    <recommendedName>
        <fullName evidence="5">RING-type domain-containing protein</fullName>
    </recommendedName>
</protein>
<evidence type="ECO:0000313" key="7">
    <source>
        <dbReference type="Proteomes" id="UP000193144"/>
    </source>
</evidence>
<dbReference type="SUPFAM" id="SSF57850">
    <property type="entry name" value="RING/U-box"/>
    <property type="match status" value="1"/>
</dbReference>
<organism evidence="6 7">
    <name type="scientific">Clohesyomyces aquaticus</name>
    <dbReference type="NCBI Taxonomy" id="1231657"/>
    <lineage>
        <taxon>Eukaryota</taxon>
        <taxon>Fungi</taxon>
        <taxon>Dikarya</taxon>
        <taxon>Ascomycota</taxon>
        <taxon>Pezizomycotina</taxon>
        <taxon>Dothideomycetes</taxon>
        <taxon>Pleosporomycetidae</taxon>
        <taxon>Pleosporales</taxon>
        <taxon>Lindgomycetaceae</taxon>
        <taxon>Clohesyomyces</taxon>
    </lineage>
</organism>
<keyword evidence="1" id="KW-0479">Metal-binding</keyword>
<dbReference type="PROSITE" id="PS00518">
    <property type="entry name" value="ZF_RING_1"/>
    <property type="match status" value="1"/>
</dbReference>
<dbReference type="OrthoDB" id="3796845at2759"/>
<evidence type="ECO:0000313" key="6">
    <source>
        <dbReference type="EMBL" id="ORX96240.1"/>
    </source>
</evidence>
<evidence type="ECO:0000259" key="5">
    <source>
        <dbReference type="PROSITE" id="PS50089"/>
    </source>
</evidence>
<keyword evidence="2 4" id="KW-0863">Zinc-finger</keyword>
<accession>A0A1Y1YDZ1</accession>
<gene>
    <name evidence="6" type="ORF">BCR34DRAFT_607714</name>
</gene>
<dbReference type="Pfam" id="PF00097">
    <property type="entry name" value="zf-C3HC4"/>
    <property type="match status" value="1"/>
</dbReference>
<evidence type="ECO:0000256" key="4">
    <source>
        <dbReference type="PROSITE-ProRule" id="PRU00175"/>
    </source>
</evidence>
<dbReference type="InterPro" id="IPR013083">
    <property type="entry name" value="Znf_RING/FYVE/PHD"/>
</dbReference>
<dbReference type="AlphaFoldDB" id="A0A1Y1YDZ1"/>
<reference evidence="6 7" key="1">
    <citation type="submission" date="2016-07" db="EMBL/GenBank/DDBJ databases">
        <title>Pervasive Adenine N6-methylation of Active Genes in Fungi.</title>
        <authorList>
            <consortium name="DOE Joint Genome Institute"/>
            <person name="Mondo S.J."/>
            <person name="Dannebaum R.O."/>
            <person name="Kuo R.C."/>
            <person name="Labutti K."/>
            <person name="Haridas S."/>
            <person name="Kuo A."/>
            <person name="Salamov A."/>
            <person name="Ahrendt S.R."/>
            <person name="Lipzen A."/>
            <person name="Sullivan W."/>
            <person name="Andreopoulos W.B."/>
            <person name="Clum A."/>
            <person name="Lindquist E."/>
            <person name="Daum C."/>
            <person name="Ramamoorthy G.K."/>
            <person name="Gryganskyi A."/>
            <person name="Culley D."/>
            <person name="Magnuson J.K."/>
            <person name="James T.Y."/>
            <person name="O'Malley M.A."/>
            <person name="Stajich J.E."/>
            <person name="Spatafora J.W."/>
            <person name="Visel A."/>
            <person name="Grigoriev I.V."/>
        </authorList>
    </citation>
    <scope>NUCLEOTIDE SEQUENCE [LARGE SCALE GENOMIC DNA]</scope>
    <source>
        <strain evidence="6 7">CBS 115471</strain>
    </source>
</reference>
<evidence type="ECO:0000256" key="3">
    <source>
        <dbReference type="ARBA" id="ARBA00022833"/>
    </source>
</evidence>
<proteinExistence type="predicted"/>
<dbReference type="InterPro" id="IPR001841">
    <property type="entry name" value="Znf_RING"/>
</dbReference>
<keyword evidence="3" id="KW-0862">Zinc</keyword>
<dbReference type="Gene3D" id="3.30.40.10">
    <property type="entry name" value="Zinc/RING finger domain, C3HC4 (zinc finger)"/>
    <property type="match status" value="1"/>
</dbReference>
<evidence type="ECO:0000256" key="1">
    <source>
        <dbReference type="ARBA" id="ARBA00022723"/>
    </source>
</evidence>
<evidence type="ECO:0000256" key="2">
    <source>
        <dbReference type="ARBA" id="ARBA00022771"/>
    </source>
</evidence>
<dbReference type="EMBL" id="MCFA01000261">
    <property type="protein sequence ID" value="ORX96240.1"/>
    <property type="molecule type" value="Genomic_DNA"/>
</dbReference>
<keyword evidence="7" id="KW-1185">Reference proteome</keyword>
<dbReference type="Proteomes" id="UP000193144">
    <property type="component" value="Unassembled WGS sequence"/>
</dbReference>